<feature type="compositionally biased region" description="Acidic residues" evidence="8">
    <location>
        <begin position="1"/>
        <end position="10"/>
    </location>
</feature>
<evidence type="ECO:0000256" key="6">
    <source>
        <dbReference type="ARBA" id="ARBA00025767"/>
    </source>
</evidence>
<evidence type="ECO:0000256" key="1">
    <source>
        <dbReference type="ARBA" id="ARBA00004604"/>
    </source>
</evidence>
<sequence>MSTSEEDQFEILENKEPEKESAWVDEDDAQPKVIRTQQYEEVWKHKEVKDELSEEDKELLKIDPNAPKTSTPHEIPMRRFDETVPLLRSHKGPVTTCQFHQTDNVLMTGGYDNLLHFYRMEGYKVNPILDARVPFRVETGRYLDDENVVALSGKHSFFTYNMRRDASTTFEKTFTPGQLITRLAVGNQYVAMLNDKQMTTPLLDKKSLQVVENLRSSTQFLSMAFHPTENVLVMTGSKASISVWDLRKMRCRAMLTDEGSINTMSVAFSPDGNYISCGSTGGIVNIYEWKDIEKSNTPTPFHSFNNLVYDCTHIVSTNSLLLMSTWKGENQLKLGNIQNKFTYSNFPGFAGLGKVQESTISPHSAYVASGRSGGRVALFRLLDYNNY</sequence>
<keyword evidence="5" id="KW-0539">Nucleus</keyword>
<dbReference type="EMBL" id="KB206860">
    <property type="protein sequence ID" value="ELP87483.1"/>
    <property type="molecule type" value="Genomic_DNA"/>
</dbReference>
<keyword evidence="10" id="KW-1185">Reference proteome</keyword>
<keyword evidence="4" id="KW-0677">Repeat</keyword>
<evidence type="ECO:0000256" key="3">
    <source>
        <dbReference type="ARBA" id="ARBA00022574"/>
    </source>
</evidence>
<dbReference type="KEGG" id="eiv:EIN_097700"/>
<evidence type="ECO:0000256" key="8">
    <source>
        <dbReference type="SAM" id="MobiDB-lite"/>
    </source>
</evidence>
<dbReference type="Pfam" id="PF00400">
    <property type="entry name" value="WD40"/>
    <property type="match status" value="3"/>
</dbReference>
<proteinExistence type="inferred from homology"/>
<evidence type="ECO:0000256" key="4">
    <source>
        <dbReference type="ARBA" id="ARBA00022737"/>
    </source>
</evidence>
<dbReference type="GeneID" id="14886249"/>
<dbReference type="PROSITE" id="PS50082">
    <property type="entry name" value="WD_REPEATS_2"/>
    <property type="match status" value="1"/>
</dbReference>
<keyword evidence="3 7" id="KW-0853">WD repeat</keyword>
<accession>A0A0A1U450</accession>
<feature type="compositionally biased region" description="Basic and acidic residues" evidence="8">
    <location>
        <begin position="12"/>
        <end position="22"/>
    </location>
</feature>
<dbReference type="GO" id="GO:0034388">
    <property type="term" value="C:Pwp2p-containing subcomplex of 90S preribosome"/>
    <property type="evidence" value="ECO:0007669"/>
    <property type="project" value="TreeGrafter"/>
</dbReference>
<dbReference type="PANTHER" id="PTHR18359">
    <property type="entry name" value="WD-REPEAT PROTEIN-RELATED"/>
    <property type="match status" value="1"/>
</dbReference>
<gene>
    <name evidence="9" type="ORF">EIN_097700</name>
</gene>
<name>A0A0A1U450_ENTIV</name>
<evidence type="ECO:0000256" key="7">
    <source>
        <dbReference type="PROSITE-ProRule" id="PRU00221"/>
    </source>
</evidence>
<dbReference type="Proteomes" id="UP000014680">
    <property type="component" value="Unassembled WGS sequence"/>
</dbReference>
<evidence type="ECO:0000256" key="2">
    <source>
        <dbReference type="ARBA" id="ARBA00022552"/>
    </source>
</evidence>
<evidence type="ECO:0000313" key="10">
    <source>
        <dbReference type="Proteomes" id="UP000014680"/>
    </source>
</evidence>
<organism evidence="9 10">
    <name type="scientific">Entamoeba invadens IP1</name>
    <dbReference type="NCBI Taxonomy" id="370355"/>
    <lineage>
        <taxon>Eukaryota</taxon>
        <taxon>Amoebozoa</taxon>
        <taxon>Evosea</taxon>
        <taxon>Archamoebae</taxon>
        <taxon>Mastigamoebida</taxon>
        <taxon>Entamoebidae</taxon>
        <taxon>Entamoeba</taxon>
    </lineage>
</organism>
<dbReference type="Gene3D" id="2.130.10.10">
    <property type="entry name" value="YVTN repeat-like/Quinoprotein amine dehydrogenase"/>
    <property type="match status" value="1"/>
</dbReference>
<evidence type="ECO:0000313" key="9">
    <source>
        <dbReference type="EMBL" id="ELP87483.1"/>
    </source>
</evidence>
<keyword evidence="2" id="KW-0698">rRNA processing</keyword>
<protein>
    <recommendedName>
        <fullName evidence="11">U3 small nucleolar RNA-associated protein</fullName>
    </recommendedName>
</protein>
<dbReference type="InterPro" id="IPR045161">
    <property type="entry name" value="Utp18"/>
</dbReference>
<dbReference type="SMART" id="SM00320">
    <property type="entry name" value="WD40"/>
    <property type="match status" value="3"/>
</dbReference>
<dbReference type="SUPFAM" id="SSF50978">
    <property type="entry name" value="WD40 repeat-like"/>
    <property type="match status" value="1"/>
</dbReference>
<evidence type="ECO:0000256" key="5">
    <source>
        <dbReference type="ARBA" id="ARBA00023242"/>
    </source>
</evidence>
<evidence type="ECO:0008006" key="11">
    <source>
        <dbReference type="Google" id="ProtNLM"/>
    </source>
</evidence>
<dbReference type="InterPro" id="IPR001680">
    <property type="entry name" value="WD40_rpt"/>
</dbReference>
<feature type="repeat" description="WD" evidence="7">
    <location>
        <begin position="87"/>
        <end position="121"/>
    </location>
</feature>
<dbReference type="OrthoDB" id="1935146at2759"/>
<dbReference type="InterPro" id="IPR036322">
    <property type="entry name" value="WD40_repeat_dom_sf"/>
</dbReference>
<dbReference type="PANTHER" id="PTHR18359:SF0">
    <property type="entry name" value="U3 SMALL NUCLEOLAR RNA-ASSOCIATED PROTEIN 18 HOMOLOG"/>
    <property type="match status" value="1"/>
</dbReference>
<comment type="similarity">
    <text evidence="6">Belongs to the WD repeat UTP18 family.</text>
</comment>
<comment type="subcellular location">
    <subcellularLocation>
        <location evidence="1">Nucleus</location>
        <location evidence="1">Nucleolus</location>
    </subcellularLocation>
</comment>
<dbReference type="AlphaFoldDB" id="A0A0A1U450"/>
<dbReference type="GO" id="GO:0032040">
    <property type="term" value="C:small-subunit processome"/>
    <property type="evidence" value="ECO:0007669"/>
    <property type="project" value="TreeGrafter"/>
</dbReference>
<dbReference type="InterPro" id="IPR015943">
    <property type="entry name" value="WD40/YVTN_repeat-like_dom_sf"/>
</dbReference>
<dbReference type="RefSeq" id="XP_004254254.1">
    <property type="nucleotide sequence ID" value="XM_004254206.1"/>
</dbReference>
<dbReference type="GO" id="GO:0006364">
    <property type="term" value="P:rRNA processing"/>
    <property type="evidence" value="ECO:0007669"/>
    <property type="project" value="UniProtKB-KW"/>
</dbReference>
<dbReference type="VEuPathDB" id="AmoebaDB:EIN_097700"/>
<feature type="region of interest" description="Disordered" evidence="8">
    <location>
        <begin position="1"/>
        <end position="29"/>
    </location>
</feature>
<reference evidence="9 10" key="1">
    <citation type="submission" date="2012-10" db="EMBL/GenBank/DDBJ databases">
        <authorList>
            <person name="Zafar N."/>
            <person name="Inman J."/>
            <person name="Hall N."/>
            <person name="Lorenzi H."/>
            <person name="Caler E."/>
        </authorList>
    </citation>
    <scope>NUCLEOTIDE SEQUENCE [LARGE SCALE GENOMIC DNA]</scope>
    <source>
        <strain evidence="9 10">IP1</strain>
    </source>
</reference>